<dbReference type="InterPro" id="IPR050877">
    <property type="entry name" value="EMX-VAX-Noto_Homeobox_TFs"/>
</dbReference>
<dbReference type="InterPro" id="IPR009057">
    <property type="entry name" value="Homeodomain-like_sf"/>
</dbReference>
<dbReference type="HOGENOM" id="CLU_774567_0_0_1"/>
<proteinExistence type="evidence at transcript level"/>
<dbReference type="GO" id="GO:0000981">
    <property type="term" value="F:DNA-binding transcription factor activity, RNA polymerase II-specific"/>
    <property type="evidence" value="ECO:0007669"/>
    <property type="project" value="InterPro"/>
</dbReference>
<feature type="DNA-binding region" description="Homeobox" evidence="5">
    <location>
        <begin position="277"/>
        <end position="336"/>
    </location>
</feature>
<protein>
    <submittedName>
        <fullName evidence="9">Homeobox transcription factor HD11b</fullName>
    </submittedName>
</protein>
<gene>
    <name evidence="9" type="primary">HD11b</name>
</gene>
<evidence type="ECO:0000256" key="1">
    <source>
        <dbReference type="ARBA" id="ARBA00004123"/>
    </source>
</evidence>
<feature type="region of interest" description="Disordered" evidence="7">
    <location>
        <begin position="183"/>
        <end position="212"/>
    </location>
</feature>
<feature type="domain" description="Homeobox" evidence="8">
    <location>
        <begin position="275"/>
        <end position="335"/>
    </location>
</feature>
<evidence type="ECO:0000256" key="6">
    <source>
        <dbReference type="RuleBase" id="RU000682"/>
    </source>
</evidence>
<feature type="region of interest" description="Disordered" evidence="7">
    <location>
        <begin position="146"/>
        <end position="166"/>
    </location>
</feature>
<dbReference type="SMART" id="SM00389">
    <property type="entry name" value="HOX"/>
    <property type="match status" value="1"/>
</dbReference>
<dbReference type="InterPro" id="IPR001356">
    <property type="entry name" value="HD"/>
</dbReference>
<dbReference type="PANTHER" id="PTHR24339:SF28">
    <property type="entry name" value="E5-RELATED"/>
    <property type="match status" value="1"/>
</dbReference>
<dbReference type="InterPro" id="IPR017970">
    <property type="entry name" value="Homeobox_CS"/>
</dbReference>
<dbReference type="AlphaFoldDB" id="E3UJU2"/>
<dbReference type="Pfam" id="PF00046">
    <property type="entry name" value="Homeodomain"/>
    <property type="match status" value="1"/>
</dbReference>
<evidence type="ECO:0000256" key="2">
    <source>
        <dbReference type="ARBA" id="ARBA00023125"/>
    </source>
</evidence>
<sequence length="358" mass="39740">MNTPIYPQISISLPFPPTSATWRQEDADSAPNYQTTLEHNYIPSPSYHSVYYTDVRVPHHLDTDHYIYSASYQDDVREQIKPSFQQLGEDSLPYGGLSGVQENYPVQPAITTSLEQIPISIATPTSSLLSTDIPVSIPSSTYLCPSSNQDGYPYTPQTSTSIRYNSTDSARISYTTYSSRHMHVSADSTTPDPSSSVPPFHPGLPTSSEGHQTTLMSRTQPISYQHPTFHPTTDSTVCTSTETAPVSLPIQHPIDPNFPYHLFEYPAQTTGGGKAKKVKKRTEFSSKDLKVLETAFAESDFARGAKRDQLATTLGVSLRSITVWFQNKRAKLRKEKKRLEMLELAAKTGIVDGVDLKQ</sequence>
<dbReference type="GO" id="GO:0000978">
    <property type="term" value="F:RNA polymerase II cis-regulatory region sequence-specific DNA binding"/>
    <property type="evidence" value="ECO:0007669"/>
    <property type="project" value="TreeGrafter"/>
</dbReference>
<dbReference type="CDD" id="cd00086">
    <property type="entry name" value="homeodomain"/>
    <property type="match status" value="1"/>
</dbReference>
<evidence type="ECO:0000256" key="4">
    <source>
        <dbReference type="ARBA" id="ARBA00023242"/>
    </source>
</evidence>
<organism evidence="9">
    <name type="scientific">Mnemiopsis leidyi</name>
    <name type="common">Sea walnut</name>
    <name type="synonym">Warty comb jellyfish</name>
    <dbReference type="NCBI Taxonomy" id="27923"/>
    <lineage>
        <taxon>Eukaryota</taxon>
        <taxon>Metazoa</taxon>
        <taxon>Ctenophora</taxon>
        <taxon>Tentaculata</taxon>
        <taxon>Lobata</taxon>
        <taxon>Bolinopsidae</taxon>
        <taxon>Mnemiopsis</taxon>
    </lineage>
</organism>
<name>E3UJU2_MNELE</name>
<dbReference type="SUPFAM" id="SSF46689">
    <property type="entry name" value="Homeodomain-like"/>
    <property type="match status" value="1"/>
</dbReference>
<dbReference type="Gene3D" id="1.10.10.60">
    <property type="entry name" value="Homeodomain-like"/>
    <property type="match status" value="1"/>
</dbReference>
<comment type="subcellular location">
    <subcellularLocation>
        <location evidence="1 5 6">Nucleus</location>
    </subcellularLocation>
</comment>
<reference evidence="9" key="1">
    <citation type="journal article" date="2010" name="Evodevo">
        <title>The homeodomain complement of the ctenophore Mnemiopsis leidyi suggests that Ctenophora and Porifera diverged prior to the ParaHoxozoa.</title>
        <authorList>
            <person name="Ryan J.F."/>
            <person name="Pang K."/>
            <person name="NISC Comparative Sequencing Program"/>
            <person name="Mullikin J.C."/>
            <person name="Martindale M.Q."/>
            <person name="Baxevanis A.D."/>
        </authorList>
    </citation>
    <scope>NUCLEOTIDE SEQUENCE</scope>
</reference>
<dbReference type="PANTHER" id="PTHR24339">
    <property type="entry name" value="HOMEOBOX PROTEIN EMX-RELATED"/>
    <property type="match status" value="1"/>
</dbReference>
<dbReference type="PROSITE" id="PS50071">
    <property type="entry name" value="HOMEOBOX_2"/>
    <property type="match status" value="1"/>
</dbReference>
<accession>E3UJU2</accession>
<dbReference type="PROSITE" id="PS00027">
    <property type="entry name" value="HOMEOBOX_1"/>
    <property type="match status" value="1"/>
</dbReference>
<evidence type="ECO:0000256" key="7">
    <source>
        <dbReference type="SAM" id="MobiDB-lite"/>
    </source>
</evidence>
<evidence type="ECO:0000256" key="3">
    <source>
        <dbReference type="ARBA" id="ARBA00023155"/>
    </source>
</evidence>
<evidence type="ECO:0000313" key="9">
    <source>
        <dbReference type="EMBL" id="ADO22620.1"/>
    </source>
</evidence>
<evidence type="ECO:0000259" key="8">
    <source>
        <dbReference type="PROSITE" id="PS50071"/>
    </source>
</evidence>
<keyword evidence="2 5" id="KW-0238">DNA-binding</keyword>
<dbReference type="GO" id="GO:0030182">
    <property type="term" value="P:neuron differentiation"/>
    <property type="evidence" value="ECO:0007669"/>
    <property type="project" value="TreeGrafter"/>
</dbReference>
<evidence type="ECO:0000256" key="5">
    <source>
        <dbReference type="PROSITE-ProRule" id="PRU00108"/>
    </source>
</evidence>
<keyword evidence="3 5" id="KW-0371">Homeobox</keyword>
<feature type="compositionally biased region" description="Low complexity" evidence="7">
    <location>
        <begin position="185"/>
        <end position="198"/>
    </location>
</feature>
<keyword evidence="4 5" id="KW-0539">Nucleus</keyword>
<dbReference type="EMBL" id="HM444099">
    <property type="protein sequence ID" value="ADO22620.1"/>
    <property type="molecule type" value="mRNA"/>
</dbReference>
<dbReference type="GO" id="GO:0005634">
    <property type="term" value="C:nucleus"/>
    <property type="evidence" value="ECO:0007669"/>
    <property type="project" value="UniProtKB-SubCell"/>
</dbReference>